<dbReference type="EMBL" id="PSVT01000007">
    <property type="protein sequence ID" value="PPH78178.1"/>
    <property type="molecule type" value="Genomic_DNA"/>
</dbReference>
<evidence type="ECO:0000313" key="3">
    <source>
        <dbReference type="Proteomes" id="UP000237881"/>
    </source>
</evidence>
<dbReference type="Proteomes" id="UP000237881">
    <property type="component" value="Unassembled WGS sequence"/>
</dbReference>
<sequence>MLLLAQKEFAAQVAQVAEEPQVVLAEVLPRFRSGSEGHRFPALLFPDRSSALLGLFGFSVADRIGPARTRSVRRVPPAGVRLE</sequence>
<dbReference type="EMBL" id="PSUL01000008">
    <property type="protein sequence ID" value="PPF14827.1"/>
    <property type="molecule type" value="Genomic_DNA"/>
</dbReference>
<name>A0ABD6W9L8_RATRA</name>
<gene>
    <name evidence="1" type="ORF">C5C04_05280</name>
    <name evidence="2" type="ORF">C5C40_05265</name>
</gene>
<organism evidence="1 3">
    <name type="scientific">Rathayibacter rathayi</name>
    <name type="common">Corynebacterium rathayi</name>
    <dbReference type="NCBI Taxonomy" id="33887"/>
    <lineage>
        <taxon>Bacteria</taxon>
        <taxon>Bacillati</taxon>
        <taxon>Actinomycetota</taxon>
        <taxon>Actinomycetes</taxon>
        <taxon>Micrococcales</taxon>
        <taxon>Microbacteriaceae</taxon>
        <taxon>Rathayibacter</taxon>
    </lineage>
</organism>
<protein>
    <submittedName>
        <fullName evidence="1">Uncharacterized protein</fullName>
    </submittedName>
</protein>
<evidence type="ECO:0000313" key="1">
    <source>
        <dbReference type="EMBL" id="PPF14827.1"/>
    </source>
</evidence>
<evidence type="ECO:0000313" key="2">
    <source>
        <dbReference type="EMBL" id="PPH78178.1"/>
    </source>
</evidence>
<reference evidence="3 4" key="1">
    <citation type="submission" date="2018-02" db="EMBL/GenBank/DDBJ databases">
        <title>Bacteriophage NCPPB3778 and a type I-E CRISPR drive the evolution of the US Biological Select Agent, Rathayibacter toxicus.</title>
        <authorList>
            <person name="Davis E.W.II."/>
            <person name="Tabima J.F."/>
            <person name="Weisberg A.J."/>
            <person name="Lopes L.D."/>
            <person name="Wiseman M.S."/>
            <person name="Wiseman M.S."/>
            <person name="Pupko T."/>
            <person name="Belcher M.S."/>
            <person name="Sechler A.J."/>
            <person name="Tancos M.A."/>
            <person name="Schroeder B.K."/>
            <person name="Murray T.D."/>
            <person name="Luster D.G."/>
            <person name="Schneider W.L."/>
            <person name="Rogers E."/>
            <person name="Andreote F.D."/>
            <person name="Grunwald N.J."/>
            <person name="Putnam M.L."/>
            <person name="Chang J.H."/>
        </authorList>
    </citation>
    <scope>NUCLEOTIDE SEQUENCE [LARGE SCALE GENOMIC DNA]</scope>
    <source>
        <strain evidence="2 4">AY1D6</strain>
        <strain evidence="1 3">AY1I9</strain>
    </source>
</reference>
<keyword evidence="4" id="KW-1185">Reference proteome</keyword>
<dbReference type="AlphaFoldDB" id="A0ABD6W9L8"/>
<evidence type="ECO:0000313" key="4">
    <source>
        <dbReference type="Proteomes" id="UP000239698"/>
    </source>
</evidence>
<accession>A0ABD6W9L8</accession>
<dbReference type="Proteomes" id="UP000239698">
    <property type="component" value="Unassembled WGS sequence"/>
</dbReference>
<dbReference type="KEGG" id="rry:C1O28_03945"/>
<comment type="caution">
    <text evidence="1">The sequence shown here is derived from an EMBL/GenBank/DDBJ whole genome shotgun (WGS) entry which is preliminary data.</text>
</comment>
<proteinExistence type="predicted"/>